<feature type="compositionally biased region" description="Gly residues" evidence="1">
    <location>
        <begin position="712"/>
        <end position="726"/>
    </location>
</feature>
<sequence length="926" mass="90449">MKYLEADVFTVVSRFHDPLLGPEAACYSAHPCSGVLPQMPSAGPGPAGQAPSPWAPPPLVLRPDELLALPIAPGGKLAAALLLGWPAGGAGGVGAEGRSVGMRRPLAGSTGDCSVSGCVVLGPSELSELRRLAQLLGFGLLSDPRQAASLELLATLFAQLGSGALCGLDDLLAPLLEGLAELVSCRHSLQLQPLLAAVPAGHAAPAVVFTTRGNTGQLRSGIQRTISVPGVGSRSAHYRTQGQPSSIAKPLLGGSVLELHSPCHTPSGTRGGGDDSRPGSRKYSTRDVNAISLMFGSGAADPRAAAGGGGGGAGTPDGGGGGRAGYGRCFSGLLEYLGQGALGDGSSGGRAASGAFGGGTSRVRAVRVALPHTLLQRVLRSGSDSDTAPAELVSGGGAAGDLVGPISTLVVADASSQVLEEERPGRDVLLASNLTGANVAALLLCAETANSTATAHGSGVAAAAAAGSKSAAVALKSTGSASVSGLAAVLATEAEVDGATAAAGAERLGMGASLPHLPGGVVPLPPAGGAHAFTTSCSGVLSPTGSAAMAAHGSVAVALQFRLALYLVAAEAVPVGVLESVAEEMTGLLPLVFEAVHAAINAGGTATSEWYHLTAQLNQRATASGALGASTTHPGADHPPPTPSGRRPAPPLAGPLPVPPSPQLGAPSPAALHARPATPPNPRTTPRGASAATQRSPSFSLARGSVAAAGGRSSGGGATPAAGSGGQHAHRSFSLLSSGGGAHGLGGSSRHRLASPSARLPPGGEPLVEGEHILLPTTSDVVGSGLLSTGADEGGRSAFGRIEMAVAAAASAAETGEGGAVLVTRELDDILPQRHMGHRPGGRPLNGPMSALPLSRKASAPAFLHSPGLQVGAGAGNGEAGVTELEDVAGPRPLELLVSSARTRLSAVAAAAEAAGTAAASGDDAK</sequence>
<reference evidence="3" key="1">
    <citation type="journal article" date="2016" name="Nat. Commun.">
        <title>The Gonium pectorale genome demonstrates co-option of cell cycle regulation during the evolution of multicellularity.</title>
        <authorList>
            <person name="Hanschen E.R."/>
            <person name="Marriage T.N."/>
            <person name="Ferris P.J."/>
            <person name="Hamaji T."/>
            <person name="Toyoda A."/>
            <person name="Fujiyama A."/>
            <person name="Neme R."/>
            <person name="Noguchi H."/>
            <person name="Minakuchi Y."/>
            <person name="Suzuki M."/>
            <person name="Kawai-Toyooka H."/>
            <person name="Smith D.R."/>
            <person name="Sparks H."/>
            <person name="Anderson J."/>
            <person name="Bakaric R."/>
            <person name="Luria V."/>
            <person name="Karger A."/>
            <person name="Kirschner M.W."/>
            <person name="Durand P.M."/>
            <person name="Michod R.E."/>
            <person name="Nozaki H."/>
            <person name="Olson B.J."/>
        </authorList>
    </citation>
    <scope>NUCLEOTIDE SEQUENCE [LARGE SCALE GENOMIC DNA]</scope>
    <source>
        <strain evidence="3">NIES-2863</strain>
    </source>
</reference>
<comment type="caution">
    <text evidence="2">The sequence shown here is derived from an EMBL/GenBank/DDBJ whole genome shotgun (WGS) entry which is preliminary data.</text>
</comment>
<feature type="compositionally biased region" description="Pro residues" evidence="1">
    <location>
        <begin position="637"/>
        <end position="662"/>
    </location>
</feature>
<feature type="compositionally biased region" description="Low complexity" evidence="1">
    <location>
        <begin position="663"/>
        <end position="676"/>
    </location>
</feature>
<dbReference type="OrthoDB" id="561350at2759"/>
<feature type="region of interest" description="Disordered" evidence="1">
    <location>
        <begin position="258"/>
        <end position="283"/>
    </location>
</feature>
<gene>
    <name evidence="2" type="ORF">GPECTOR_383g187</name>
</gene>
<name>A0A150FVF6_GONPE</name>
<evidence type="ECO:0000313" key="2">
    <source>
        <dbReference type="EMBL" id="KXZ41577.1"/>
    </source>
</evidence>
<organism evidence="2 3">
    <name type="scientific">Gonium pectorale</name>
    <name type="common">Green alga</name>
    <dbReference type="NCBI Taxonomy" id="33097"/>
    <lineage>
        <taxon>Eukaryota</taxon>
        <taxon>Viridiplantae</taxon>
        <taxon>Chlorophyta</taxon>
        <taxon>core chlorophytes</taxon>
        <taxon>Chlorophyceae</taxon>
        <taxon>CS clade</taxon>
        <taxon>Chlamydomonadales</taxon>
        <taxon>Volvocaceae</taxon>
        <taxon>Gonium</taxon>
    </lineage>
</organism>
<dbReference type="AlphaFoldDB" id="A0A150FVF6"/>
<dbReference type="EMBL" id="LSYV01000381">
    <property type="protein sequence ID" value="KXZ41577.1"/>
    <property type="molecule type" value="Genomic_DNA"/>
</dbReference>
<feature type="compositionally biased region" description="Low complexity" evidence="1">
    <location>
        <begin position="702"/>
        <end position="711"/>
    </location>
</feature>
<protein>
    <submittedName>
        <fullName evidence="2">Uncharacterized protein</fullName>
    </submittedName>
</protein>
<feature type="region of interest" description="Disordered" evidence="1">
    <location>
        <begin position="624"/>
        <end position="769"/>
    </location>
</feature>
<evidence type="ECO:0000313" key="3">
    <source>
        <dbReference type="Proteomes" id="UP000075714"/>
    </source>
</evidence>
<keyword evidence="3" id="KW-1185">Reference proteome</keyword>
<proteinExistence type="predicted"/>
<feature type="compositionally biased region" description="Gly residues" evidence="1">
    <location>
        <begin position="738"/>
        <end position="747"/>
    </location>
</feature>
<dbReference type="Proteomes" id="UP000075714">
    <property type="component" value="Unassembled WGS sequence"/>
</dbReference>
<evidence type="ECO:0000256" key="1">
    <source>
        <dbReference type="SAM" id="MobiDB-lite"/>
    </source>
</evidence>
<accession>A0A150FVF6</accession>